<dbReference type="RefSeq" id="WP_203686275.1">
    <property type="nucleotide sequence ID" value="NZ_BONT01000046.1"/>
</dbReference>
<name>A0A841FSP0_9ACTN</name>
<dbReference type="AlphaFoldDB" id="A0A841FSP0"/>
<evidence type="ECO:0000313" key="1">
    <source>
        <dbReference type="EMBL" id="MBB6036327.1"/>
    </source>
</evidence>
<comment type="caution">
    <text evidence="1">The sequence shown here is derived from an EMBL/GenBank/DDBJ whole genome shotgun (WGS) entry which is preliminary data.</text>
</comment>
<evidence type="ECO:0000313" key="2">
    <source>
        <dbReference type="Proteomes" id="UP000548476"/>
    </source>
</evidence>
<reference evidence="1 2" key="1">
    <citation type="submission" date="2020-08" db="EMBL/GenBank/DDBJ databases">
        <title>Genomic Encyclopedia of Type Strains, Phase IV (KMG-IV): sequencing the most valuable type-strain genomes for metagenomic binning, comparative biology and taxonomic classification.</title>
        <authorList>
            <person name="Goeker M."/>
        </authorList>
    </citation>
    <scope>NUCLEOTIDE SEQUENCE [LARGE SCALE GENOMIC DNA]</scope>
    <source>
        <strain evidence="1 2">YIM 65646</strain>
    </source>
</reference>
<dbReference type="Proteomes" id="UP000548476">
    <property type="component" value="Unassembled WGS sequence"/>
</dbReference>
<organism evidence="1 2">
    <name type="scientific">Phytomonospora endophytica</name>
    <dbReference type="NCBI Taxonomy" id="714109"/>
    <lineage>
        <taxon>Bacteria</taxon>
        <taxon>Bacillati</taxon>
        <taxon>Actinomycetota</taxon>
        <taxon>Actinomycetes</taxon>
        <taxon>Micromonosporales</taxon>
        <taxon>Micromonosporaceae</taxon>
        <taxon>Phytomonospora</taxon>
    </lineage>
</organism>
<sequence>MPDPASFHVADNWAGFYYELAVDLGSTDDARLDEALKTMWSAAGVEGCFGRHGQAEEWTPTPCTVASLTEYGSLDGRVRLPTGERVVCTCMAVRGGGYSDWLDFCLPTGALDNAKVPIWGDGVHEVEPDHNVPLNDWLADIARQVFARVPFSLALTGVEASGADDAENLAGRAPDRRGHGYLLPRGEVLDYFPPNV</sequence>
<gene>
    <name evidence="1" type="ORF">HNR73_004195</name>
</gene>
<dbReference type="EMBL" id="JACHGT010000008">
    <property type="protein sequence ID" value="MBB6036327.1"/>
    <property type="molecule type" value="Genomic_DNA"/>
</dbReference>
<keyword evidence="2" id="KW-1185">Reference proteome</keyword>
<proteinExistence type="predicted"/>
<protein>
    <submittedName>
        <fullName evidence="1">Uncharacterized protein</fullName>
    </submittedName>
</protein>
<accession>A0A841FSP0</accession>